<feature type="domain" description="Flagellin N-terminal" evidence="5">
    <location>
        <begin position="4"/>
        <end position="136"/>
    </location>
</feature>
<dbReference type="InterPro" id="IPR001492">
    <property type="entry name" value="Flagellin"/>
</dbReference>
<dbReference type="PANTHER" id="PTHR42792">
    <property type="entry name" value="FLAGELLIN"/>
    <property type="match status" value="1"/>
</dbReference>
<dbReference type="InterPro" id="IPR001029">
    <property type="entry name" value="Flagellin_N"/>
</dbReference>
<dbReference type="RefSeq" id="WP_322329174.1">
    <property type="nucleotide sequence ID" value="NZ_CP139725.1"/>
</dbReference>
<protein>
    <recommendedName>
        <fullName evidence="3">Flagellin</fullName>
    </recommendedName>
</protein>
<name>A0ABZ0V0V0_9RHOB</name>
<feature type="domain" description="Flagellin C-terminal" evidence="6">
    <location>
        <begin position="262"/>
        <end position="335"/>
    </location>
</feature>
<sequence>MSSINTNTSAMNALATLRNVNSSLNQTQDRISTGLKVSSGKDNASYFAISETMKGDSGMTKAVNESLTLSKNSVATARVGAEQFSSLANDFREKVAFAQNNQEGAAKIEEELKNLVSEMQTTLSQSTFNGDDLVNASGDSGTSYAPDTTGYSVYADMDSTGSILYREYDPAGSRNPGTDTVLTNQPTFGVDNVSRDVVTGISRSSGSFATTSISIEGADLYSSMLQFEAIASTFKTNVTAGGAAFLTEALSVADTNVAYAIGEETKLGLAEKSIENQQEFLTKLADNLDSGVGAMVDANMEEEAARLQALQVQQQLASQSLSIANQAPQNILSLFR</sequence>
<evidence type="ECO:0000259" key="5">
    <source>
        <dbReference type="Pfam" id="PF00669"/>
    </source>
</evidence>
<organism evidence="7 8">
    <name type="scientific">Sulfitobacter faviae</name>
    <dbReference type="NCBI Taxonomy" id="1775881"/>
    <lineage>
        <taxon>Bacteria</taxon>
        <taxon>Pseudomonadati</taxon>
        <taxon>Pseudomonadota</taxon>
        <taxon>Alphaproteobacteria</taxon>
        <taxon>Rhodobacterales</taxon>
        <taxon>Roseobacteraceae</taxon>
        <taxon>Sulfitobacter</taxon>
    </lineage>
</organism>
<dbReference type="SUPFAM" id="SSF64518">
    <property type="entry name" value="Phase 1 flagellin"/>
    <property type="match status" value="1"/>
</dbReference>
<keyword evidence="8" id="KW-1185">Reference proteome</keyword>
<dbReference type="Pfam" id="PF00700">
    <property type="entry name" value="Flagellin_C"/>
    <property type="match status" value="1"/>
</dbReference>
<accession>A0ABZ0V0V0</accession>
<evidence type="ECO:0000256" key="1">
    <source>
        <dbReference type="ARBA" id="ARBA00005709"/>
    </source>
</evidence>
<keyword evidence="4" id="KW-0175">Coiled coil</keyword>
<comment type="subcellular location">
    <subcellularLocation>
        <location evidence="3">Secreted</location>
    </subcellularLocation>
    <subcellularLocation>
        <location evidence="3">Bacterial flagellum</location>
    </subcellularLocation>
</comment>
<keyword evidence="7" id="KW-0969">Cilium</keyword>
<keyword evidence="7" id="KW-0966">Cell projection</keyword>
<comment type="function">
    <text evidence="3">Flagellin is the subunit protein which polymerizes to form the filaments of bacterial flagella.</text>
</comment>
<feature type="coiled-coil region" evidence="4">
    <location>
        <begin position="98"/>
        <end position="125"/>
    </location>
</feature>
<evidence type="ECO:0000256" key="2">
    <source>
        <dbReference type="ARBA" id="ARBA00023143"/>
    </source>
</evidence>
<dbReference type="Gene3D" id="1.20.1330.10">
    <property type="entry name" value="f41 fragment of flagellin, N-terminal domain"/>
    <property type="match status" value="1"/>
</dbReference>
<keyword evidence="7" id="KW-0282">Flagellum</keyword>
<keyword evidence="2 3" id="KW-0975">Bacterial flagellum</keyword>
<comment type="similarity">
    <text evidence="1 3">Belongs to the bacterial flagellin family.</text>
</comment>
<dbReference type="EMBL" id="CP139725">
    <property type="protein sequence ID" value="WPZ22507.1"/>
    <property type="molecule type" value="Genomic_DNA"/>
</dbReference>
<dbReference type="Proteomes" id="UP001326567">
    <property type="component" value="Chromosome"/>
</dbReference>
<dbReference type="InterPro" id="IPR046358">
    <property type="entry name" value="Flagellin_C"/>
</dbReference>
<dbReference type="Pfam" id="PF00669">
    <property type="entry name" value="Flagellin_N"/>
    <property type="match status" value="1"/>
</dbReference>
<evidence type="ECO:0000313" key="7">
    <source>
        <dbReference type="EMBL" id="WPZ22507.1"/>
    </source>
</evidence>
<dbReference type="PANTHER" id="PTHR42792:SF2">
    <property type="entry name" value="FLAGELLIN"/>
    <property type="match status" value="1"/>
</dbReference>
<evidence type="ECO:0000313" key="8">
    <source>
        <dbReference type="Proteomes" id="UP001326567"/>
    </source>
</evidence>
<evidence type="ECO:0000259" key="6">
    <source>
        <dbReference type="Pfam" id="PF00700"/>
    </source>
</evidence>
<evidence type="ECO:0000256" key="3">
    <source>
        <dbReference type="RuleBase" id="RU362073"/>
    </source>
</evidence>
<gene>
    <name evidence="7" type="ORF">T7987_04485</name>
</gene>
<reference evidence="7 8" key="1">
    <citation type="submission" date="2023-11" db="EMBL/GenBank/DDBJ databases">
        <title>From the Deep-Sea to the Surface: Bacterial Genomes Isolated from the Moytirra Hydrothermal Vent Plume.</title>
        <authorList>
            <person name="Major S.R."/>
        </authorList>
    </citation>
    <scope>NUCLEOTIDE SEQUENCE [LARGE SCALE GENOMIC DNA]</scope>
    <source>
        <strain evidence="7 8">OXR-9</strain>
    </source>
</reference>
<keyword evidence="3" id="KW-0964">Secreted</keyword>
<proteinExistence type="inferred from homology"/>
<evidence type="ECO:0000256" key="4">
    <source>
        <dbReference type="SAM" id="Coils"/>
    </source>
</evidence>